<accession>A0A1K1Q1F3</accession>
<organism evidence="1 2">
    <name type="scientific">Amycolatopsis australiensis</name>
    <dbReference type="NCBI Taxonomy" id="546364"/>
    <lineage>
        <taxon>Bacteria</taxon>
        <taxon>Bacillati</taxon>
        <taxon>Actinomycetota</taxon>
        <taxon>Actinomycetes</taxon>
        <taxon>Pseudonocardiales</taxon>
        <taxon>Pseudonocardiaceae</taxon>
        <taxon>Amycolatopsis</taxon>
    </lineage>
</organism>
<reference evidence="2" key="1">
    <citation type="submission" date="2016-11" db="EMBL/GenBank/DDBJ databases">
        <authorList>
            <person name="Varghese N."/>
            <person name="Submissions S."/>
        </authorList>
    </citation>
    <scope>NUCLEOTIDE SEQUENCE [LARGE SCALE GENOMIC DNA]</scope>
    <source>
        <strain evidence="2">DSM 44671</strain>
    </source>
</reference>
<dbReference type="AlphaFoldDB" id="A0A1K1Q1F3"/>
<sequence>MRITEVGLVNALAGPLGPGSDRSWGALFDGLVHGLGRRLVHRFGHRRR</sequence>
<protein>
    <submittedName>
        <fullName evidence="1">Uncharacterized protein</fullName>
    </submittedName>
</protein>
<keyword evidence="2" id="KW-1185">Reference proteome</keyword>
<evidence type="ECO:0000313" key="1">
    <source>
        <dbReference type="EMBL" id="SFW53712.1"/>
    </source>
</evidence>
<name>A0A1K1Q1F3_9PSEU</name>
<evidence type="ECO:0000313" key="2">
    <source>
        <dbReference type="Proteomes" id="UP000182740"/>
    </source>
</evidence>
<dbReference type="Proteomes" id="UP000182740">
    <property type="component" value="Unassembled WGS sequence"/>
</dbReference>
<dbReference type="EMBL" id="FPJG01000006">
    <property type="protein sequence ID" value="SFW53712.1"/>
    <property type="molecule type" value="Genomic_DNA"/>
</dbReference>
<dbReference type="STRING" id="546364.SAMN04489730_1256"/>
<gene>
    <name evidence="1" type="ORF">SAMN04489730_1256</name>
</gene>
<proteinExistence type="predicted"/>